<proteinExistence type="predicted"/>
<protein>
    <submittedName>
        <fullName evidence="1">Uncharacterized protein</fullName>
    </submittedName>
</protein>
<accession>A0ACB8CBR1</accession>
<organism evidence="1 2">
    <name type="scientific">Dermacentor silvarum</name>
    <name type="common">Tick</name>
    <dbReference type="NCBI Taxonomy" id="543639"/>
    <lineage>
        <taxon>Eukaryota</taxon>
        <taxon>Metazoa</taxon>
        <taxon>Ecdysozoa</taxon>
        <taxon>Arthropoda</taxon>
        <taxon>Chelicerata</taxon>
        <taxon>Arachnida</taxon>
        <taxon>Acari</taxon>
        <taxon>Parasitiformes</taxon>
        <taxon>Ixodida</taxon>
        <taxon>Ixodoidea</taxon>
        <taxon>Ixodidae</taxon>
        <taxon>Rhipicephalinae</taxon>
        <taxon>Dermacentor</taxon>
    </lineage>
</organism>
<evidence type="ECO:0000313" key="2">
    <source>
        <dbReference type="Proteomes" id="UP000821865"/>
    </source>
</evidence>
<gene>
    <name evidence="1" type="ORF">HPB49_022736</name>
</gene>
<dbReference type="EMBL" id="CM023477">
    <property type="protein sequence ID" value="KAH7938352.1"/>
    <property type="molecule type" value="Genomic_DNA"/>
</dbReference>
<keyword evidence="2" id="KW-1185">Reference proteome</keyword>
<comment type="caution">
    <text evidence="1">The sequence shown here is derived from an EMBL/GenBank/DDBJ whole genome shotgun (WGS) entry which is preliminary data.</text>
</comment>
<sequence length="1190" mass="127598">MASLSSHHSNAVKSTVLGCCYPQPPEHIATSQLAAYDDRFLAYMNPFPRPLYPRHPYISDEEPVRDSGIDLRKRPQEASDSHSLDTRQLSPSGNTTPCAAEREDSWRHKPGSDPSCYAADKENVRHEDQCDSPPADEPMLSAEPASEGFEVSDAAVETRTEVSEEIDVDGSSRGPSPAYEEPSTAAAGSACAVSTACVAVASSAPASTSTSAASSPKLTATTSVQQTPDHPPARQSPTTFETPENTGVPPLPTRFPDPDSPRAILAQERSLQPSLTTPVKAIRFDPERFYSPRRKSLIPRRRLLVGASPSCKHTTDSGNATSLSEESREFSALLDELVHNFPFVTKLAENINQAVVGPDGAYSEATSSRLEPIAEEAPVDTADMLTSQDSTMPDSLIKDILNKTENDPVFEAALAQICATTGSMESTGNLGSTQNKVPLAMQAKPKTSPQMAKVAPVNKSTNKAPAVGCSVELPSKLPLPPLPTTKSPFKVPVSLPLKSFMKESSALLPKVVLSPLKPTVKVVSKATENGQTVTCISIPDPPASSDSPRPKQCMTLADVIDSVLSPERRQALCQTESIALPSPLPAASSNAQSPVVIMPECTQVMLCTNNGVTSELQALASPSLLTSGATSTISNIIYPNMMVSGMSSLGSFNIVVPTTVPISSNCQFITTHGGTTVVAQSSRPVAKKRLPLLQPREPLPSQPSPPAAFKQLETTKHSFVVGNRLRNAKRAKDLAKHSTLLQGSQKGQLKCSVPTQGITNRSNDTVSQPSTTAASSLDACRQQHTTTKPQTPPHVSPRLNATSAASNEKSPQLKSLVAVASKCMTSRNHVRVLDFGGASSERAQNTSEGDSNEASSEHLVKTIESIRTSLTGAMNRVLRNSTESSSGLGSSNKKRKGTPHELMFHVEGFKPYGFYLTFVQFVLYSIFSFVERKIRKESGRTAPLQTHLLLSVLTVGTIGLSNAALGYLNYPTQVLFKCCKLIPVLLGGVLIQGKQYKSLDLLAALLMSIGLAAFILTDSKVSPTFSLIGVAMISTALLFDAIIGNVQEKAMRTHGTPNSEIMIFSYSIGSVTLFFILAAMQNLIPAVKFWARNPVETYGYAAIFSLLGYFGVQLVLTLISISDAFITVVVTTCRKAISIILSFMLFAKPFSFQYVWSGALVLLGVYLHAYSKKLAKQPLLPVVNRERQSS</sequence>
<dbReference type="Proteomes" id="UP000821865">
    <property type="component" value="Chromosome 8"/>
</dbReference>
<evidence type="ECO:0000313" key="1">
    <source>
        <dbReference type="EMBL" id="KAH7938352.1"/>
    </source>
</evidence>
<reference evidence="1" key="1">
    <citation type="submission" date="2020-05" db="EMBL/GenBank/DDBJ databases">
        <title>Large-scale comparative analyses of tick genomes elucidate their genetic diversity and vector capacities.</title>
        <authorList>
            <person name="Jia N."/>
            <person name="Wang J."/>
            <person name="Shi W."/>
            <person name="Du L."/>
            <person name="Sun Y."/>
            <person name="Zhan W."/>
            <person name="Jiang J."/>
            <person name="Wang Q."/>
            <person name="Zhang B."/>
            <person name="Ji P."/>
            <person name="Sakyi L.B."/>
            <person name="Cui X."/>
            <person name="Yuan T."/>
            <person name="Jiang B."/>
            <person name="Yang W."/>
            <person name="Lam T.T.-Y."/>
            <person name="Chang Q."/>
            <person name="Ding S."/>
            <person name="Wang X."/>
            <person name="Zhu J."/>
            <person name="Ruan X."/>
            <person name="Zhao L."/>
            <person name="Wei J."/>
            <person name="Que T."/>
            <person name="Du C."/>
            <person name="Cheng J."/>
            <person name="Dai P."/>
            <person name="Han X."/>
            <person name="Huang E."/>
            <person name="Gao Y."/>
            <person name="Liu J."/>
            <person name="Shao H."/>
            <person name="Ye R."/>
            <person name="Li L."/>
            <person name="Wei W."/>
            <person name="Wang X."/>
            <person name="Wang C."/>
            <person name="Yang T."/>
            <person name="Huo Q."/>
            <person name="Li W."/>
            <person name="Guo W."/>
            <person name="Chen H."/>
            <person name="Zhou L."/>
            <person name="Ni X."/>
            <person name="Tian J."/>
            <person name="Zhou Y."/>
            <person name="Sheng Y."/>
            <person name="Liu T."/>
            <person name="Pan Y."/>
            <person name="Xia L."/>
            <person name="Li J."/>
            <person name="Zhao F."/>
            <person name="Cao W."/>
        </authorList>
    </citation>
    <scope>NUCLEOTIDE SEQUENCE</scope>
    <source>
        <strain evidence="1">Dsil-2018</strain>
    </source>
</reference>
<name>A0ACB8CBR1_DERSI</name>